<evidence type="ECO:0000256" key="3">
    <source>
        <dbReference type="ARBA" id="ARBA00010980"/>
    </source>
</evidence>
<dbReference type="InterPro" id="IPR002022">
    <property type="entry name" value="Pec_lyase"/>
</dbReference>
<dbReference type="Pfam" id="PF04431">
    <property type="entry name" value="Pec_lyase_N"/>
    <property type="match status" value="1"/>
</dbReference>
<keyword evidence="9 10" id="KW-0456">Lyase</keyword>
<comment type="cofactor">
    <cofactor evidence="10">
        <name>Ca(2+)</name>
        <dbReference type="ChEBI" id="CHEBI:29108"/>
    </cofactor>
    <text evidence="10">Binds 1 Ca(2+) ion. Required for its activity.</text>
</comment>
<sequence>MAASNGSFSLFFFFLSFVVIIPTLQAHIAEYDDYWKQREMEAKEHTEKAYNPNPEEVTQHFNHHVARYKSVRLLIAIFQTTIFFFFFVELTLMGFNSTRRNLRGKRKGGPCEATNPIDQCWRCDPNWARNRKRLADCALGFGRGTIGGKNGRFYVVTDPSDNDMVNPKPGTLRHAVIQKRPLWIVFKGSMIIKLNQELIMTSDKTIDARGANVHVAYGAGITIQFARNIIIHGLHIHDIVQGSGGMIRDAEDHYGYRTRSDGDGISLFGATNVWLDHLSMYHCYDGLIDAIQASTAITISNCHFTNHNEVMLFGASDSYSDDQKMQITVAFTHFGKGLIQRMPRCRWGFIHVVNNDYTHWLMYAIGGSSHPTIISQGNRFVAPANSAAKEVTKRDYAPPEVWKSWNWRSEGDLMVDGAFFTQSGDPNASKKYAGNNMIYPKPAHMVSMLTRHAGSLDCIRGRPC</sequence>
<evidence type="ECO:0000256" key="7">
    <source>
        <dbReference type="ARBA" id="ARBA00022837"/>
    </source>
</evidence>
<evidence type="ECO:0000256" key="11">
    <source>
        <dbReference type="SAM" id="Phobius"/>
    </source>
</evidence>
<evidence type="ECO:0000256" key="4">
    <source>
        <dbReference type="ARBA" id="ARBA00012272"/>
    </source>
</evidence>
<dbReference type="UniPathway" id="UPA00545">
    <property type="reaction ID" value="UER00824"/>
</dbReference>
<keyword evidence="11" id="KW-0812">Transmembrane</keyword>
<protein>
    <recommendedName>
        <fullName evidence="4 10">Pectate lyase</fullName>
        <ecNumber evidence="4 10">4.2.2.2</ecNumber>
    </recommendedName>
</protein>
<evidence type="ECO:0000256" key="6">
    <source>
        <dbReference type="ARBA" id="ARBA00022729"/>
    </source>
</evidence>
<keyword evidence="6 10" id="KW-0732">Signal</keyword>
<dbReference type="InterPro" id="IPR018082">
    <property type="entry name" value="AmbAllergen"/>
</dbReference>
<feature type="chain" id="PRO_5028522057" description="Pectate lyase" evidence="10">
    <location>
        <begin position="27"/>
        <end position="464"/>
    </location>
</feature>
<dbReference type="Gene3D" id="2.160.20.10">
    <property type="entry name" value="Single-stranded right-handed beta-helix, Pectin lyase-like"/>
    <property type="match status" value="1"/>
</dbReference>
<dbReference type="AlphaFoldDB" id="A0A6P6BFC5"/>
<evidence type="ECO:0000313" key="14">
    <source>
        <dbReference type="RefSeq" id="XP_022775801.1"/>
    </source>
</evidence>
<comment type="pathway">
    <text evidence="2 10">Glycan metabolism; pectin degradation; 2-dehydro-3-deoxy-D-gluconate from pectin: step 2/5.</text>
</comment>
<accession>A0A6P6BFC5</accession>
<dbReference type="SMART" id="SM00656">
    <property type="entry name" value="Amb_all"/>
    <property type="match status" value="1"/>
</dbReference>
<dbReference type="Pfam" id="PF00544">
    <property type="entry name" value="Pectate_lyase_4"/>
    <property type="match status" value="1"/>
</dbReference>
<evidence type="ECO:0000256" key="8">
    <source>
        <dbReference type="ARBA" id="ARBA00023180"/>
    </source>
</evidence>
<comment type="similarity">
    <text evidence="3 10">Belongs to the polysaccharide lyase 1 family.</text>
</comment>
<keyword evidence="11" id="KW-1133">Transmembrane helix</keyword>
<dbReference type="PANTHER" id="PTHR31683:SF208">
    <property type="entry name" value="PECTATE LYASE"/>
    <property type="match status" value="1"/>
</dbReference>
<dbReference type="InterPro" id="IPR012334">
    <property type="entry name" value="Pectin_lyas_fold"/>
</dbReference>
<dbReference type="PANTHER" id="PTHR31683">
    <property type="entry name" value="PECTATE LYASE 18-RELATED"/>
    <property type="match status" value="1"/>
</dbReference>
<feature type="transmembrane region" description="Helical" evidence="11">
    <location>
        <begin position="73"/>
        <end position="95"/>
    </location>
</feature>
<evidence type="ECO:0000256" key="1">
    <source>
        <dbReference type="ARBA" id="ARBA00000695"/>
    </source>
</evidence>
<dbReference type="GeneID" id="111317633"/>
<dbReference type="GO" id="GO:0030570">
    <property type="term" value="F:pectate lyase activity"/>
    <property type="evidence" value="ECO:0007669"/>
    <property type="project" value="UniProtKB-EC"/>
</dbReference>
<name>A0A6P6BFC5_DURZI</name>
<dbReference type="EC" id="4.2.2.2" evidence="4 10"/>
<evidence type="ECO:0000256" key="9">
    <source>
        <dbReference type="ARBA" id="ARBA00023239"/>
    </source>
</evidence>
<dbReference type="GO" id="GO:0045490">
    <property type="term" value="P:pectin catabolic process"/>
    <property type="evidence" value="ECO:0007669"/>
    <property type="project" value="UniProtKB-UniPathway"/>
</dbReference>
<dbReference type="RefSeq" id="XP_022775801.1">
    <property type="nucleotide sequence ID" value="XM_022920066.1"/>
</dbReference>
<dbReference type="InterPro" id="IPR011050">
    <property type="entry name" value="Pectin_lyase_fold/virulence"/>
</dbReference>
<feature type="signal peptide" evidence="10">
    <location>
        <begin position="1"/>
        <end position="26"/>
    </location>
</feature>
<evidence type="ECO:0000256" key="5">
    <source>
        <dbReference type="ARBA" id="ARBA00022723"/>
    </source>
</evidence>
<proteinExistence type="inferred from homology"/>
<organism evidence="13 14">
    <name type="scientific">Durio zibethinus</name>
    <name type="common">Durian</name>
    <dbReference type="NCBI Taxonomy" id="66656"/>
    <lineage>
        <taxon>Eukaryota</taxon>
        <taxon>Viridiplantae</taxon>
        <taxon>Streptophyta</taxon>
        <taxon>Embryophyta</taxon>
        <taxon>Tracheophyta</taxon>
        <taxon>Spermatophyta</taxon>
        <taxon>Magnoliopsida</taxon>
        <taxon>eudicotyledons</taxon>
        <taxon>Gunneridae</taxon>
        <taxon>Pentapetalae</taxon>
        <taxon>rosids</taxon>
        <taxon>malvids</taxon>
        <taxon>Malvales</taxon>
        <taxon>Malvaceae</taxon>
        <taxon>Helicteroideae</taxon>
        <taxon>Durio</taxon>
    </lineage>
</organism>
<dbReference type="KEGG" id="dzi:111317633"/>
<keyword evidence="13" id="KW-1185">Reference proteome</keyword>
<dbReference type="SUPFAM" id="SSF51126">
    <property type="entry name" value="Pectin lyase-like"/>
    <property type="match status" value="1"/>
</dbReference>
<evidence type="ECO:0000256" key="2">
    <source>
        <dbReference type="ARBA" id="ARBA00005220"/>
    </source>
</evidence>
<dbReference type="OrthoDB" id="1637350at2759"/>
<dbReference type="Proteomes" id="UP000515121">
    <property type="component" value="Unplaced"/>
</dbReference>
<keyword evidence="5 10" id="KW-0479">Metal-binding</keyword>
<reference evidence="14" key="1">
    <citation type="submission" date="2025-08" db="UniProtKB">
        <authorList>
            <consortium name="RefSeq"/>
        </authorList>
    </citation>
    <scope>IDENTIFICATION</scope>
    <source>
        <tissue evidence="14">Fruit stalk</tissue>
    </source>
</reference>
<evidence type="ECO:0000259" key="12">
    <source>
        <dbReference type="SMART" id="SM00656"/>
    </source>
</evidence>
<keyword evidence="8" id="KW-0325">Glycoprotein</keyword>
<evidence type="ECO:0000256" key="10">
    <source>
        <dbReference type="RuleBase" id="RU361123"/>
    </source>
</evidence>
<dbReference type="GO" id="GO:0046872">
    <property type="term" value="F:metal ion binding"/>
    <property type="evidence" value="ECO:0007669"/>
    <property type="project" value="UniProtKB-KW"/>
</dbReference>
<dbReference type="InterPro" id="IPR045032">
    <property type="entry name" value="PEL"/>
</dbReference>
<dbReference type="PRINTS" id="PR00807">
    <property type="entry name" value="AMBALLERGEN"/>
</dbReference>
<keyword evidence="11" id="KW-0472">Membrane</keyword>
<evidence type="ECO:0000313" key="13">
    <source>
        <dbReference type="Proteomes" id="UP000515121"/>
    </source>
</evidence>
<comment type="catalytic activity">
    <reaction evidence="1 10">
        <text>Eliminative cleavage of (1-&gt;4)-alpha-D-galacturonan to give oligosaccharides with 4-deoxy-alpha-D-galact-4-enuronosyl groups at their non-reducing ends.</text>
        <dbReference type="EC" id="4.2.2.2"/>
    </reaction>
</comment>
<dbReference type="InterPro" id="IPR007524">
    <property type="entry name" value="Pec_lyase_N"/>
</dbReference>
<feature type="domain" description="Pectate lyase" evidence="12">
    <location>
        <begin position="189"/>
        <end position="386"/>
    </location>
</feature>
<gene>
    <name evidence="14" type="primary">LOC111317633</name>
</gene>
<keyword evidence="7 10" id="KW-0106">Calcium</keyword>